<keyword evidence="3" id="KW-1185">Reference proteome</keyword>
<comment type="caution">
    <text evidence="2">The sequence shown here is derived from an EMBL/GenBank/DDBJ whole genome shotgun (WGS) entry which is preliminary data.</text>
</comment>
<organism evidence="2 3">
    <name type="scientific">Streptomyces hebeiensis</name>
    <dbReference type="NCBI Taxonomy" id="229486"/>
    <lineage>
        <taxon>Bacteria</taxon>
        <taxon>Bacillati</taxon>
        <taxon>Actinomycetota</taxon>
        <taxon>Actinomycetes</taxon>
        <taxon>Kitasatosporales</taxon>
        <taxon>Streptomycetaceae</taxon>
        <taxon>Streptomyces</taxon>
    </lineage>
</organism>
<sequence>MKRQIVQAAVGTAIATALGVGLAVSPAQAAPVLGKTKFCSLGFAKAGTTCFYSDGDKLAVHDNWKDGYRSVSKWHVYDRKNNNKIVRKGQCVNKSGANTTKWCNYNLPDGRYGGTSRYIIIFNTFGTTASGKVIYNDSNAVVGYTSGK</sequence>
<protein>
    <recommendedName>
        <fullName evidence="4">Peptidase inhibitor family I36</fullName>
    </recommendedName>
</protein>
<keyword evidence="1" id="KW-0732">Signal</keyword>
<reference evidence="3" key="1">
    <citation type="journal article" date="2019" name="Int. J. Syst. Evol. Microbiol.">
        <title>The Global Catalogue of Microorganisms (GCM) 10K type strain sequencing project: providing services to taxonomists for standard genome sequencing and annotation.</title>
        <authorList>
            <consortium name="The Broad Institute Genomics Platform"/>
            <consortium name="The Broad Institute Genome Sequencing Center for Infectious Disease"/>
            <person name="Wu L."/>
            <person name="Ma J."/>
        </authorList>
    </citation>
    <scope>NUCLEOTIDE SEQUENCE [LARGE SCALE GENOMIC DNA]</scope>
    <source>
        <strain evidence="3">JCM 12696</strain>
    </source>
</reference>
<proteinExistence type="predicted"/>
<feature type="chain" id="PRO_5045713672" description="Peptidase inhibitor family I36" evidence="1">
    <location>
        <begin position="30"/>
        <end position="148"/>
    </location>
</feature>
<dbReference type="Proteomes" id="UP001501371">
    <property type="component" value="Unassembled WGS sequence"/>
</dbReference>
<dbReference type="RefSeq" id="WP_344283342.1">
    <property type="nucleotide sequence ID" value="NZ_BAAAKV010000073.1"/>
</dbReference>
<evidence type="ECO:0008006" key="4">
    <source>
        <dbReference type="Google" id="ProtNLM"/>
    </source>
</evidence>
<accession>A0ABP4FS04</accession>
<evidence type="ECO:0000313" key="3">
    <source>
        <dbReference type="Proteomes" id="UP001501371"/>
    </source>
</evidence>
<gene>
    <name evidence="2" type="ORF">GCM10009654_59480</name>
</gene>
<dbReference type="EMBL" id="BAAAKV010000073">
    <property type="protein sequence ID" value="GAA1194450.1"/>
    <property type="molecule type" value="Genomic_DNA"/>
</dbReference>
<name>A0ABP4FS04_9ACTN</name>
<feature type="signal peptide" evidence="1">
    <location>
        <begin position="1"/>
        <end position="29"/>
    </location>
</feature>
<evidence type="ECO:0000313" key="2">
    <source>
        <dbReference type="EMBL" id="GAA1194450.1"/>
    </source>
</evidence>
<evidence type="ECO:0000256" key="1">
    <source>
        <dbReference type="SAM" id="SignalP"/>
    </source>
</evidence>